<dbReference type="Pfam" id="PF18052">
    <property type="entry name" value="Rx_N"/>
    <property type="match status" value="1"/>
</dbReference>
<dbReference type="EMBL" id="LT934111">
    <property type="protein sequence ID" value="VAH10698.1"/>
    <property type="molecule type" value="Genomic_DNA"/>
</dbReference>
<dbReference type="Proteomes" id="UP000324705">
    <property type="component" value="Chromosome 1A"/>
</dbReference>
<keyword evidence="2" id="KW-0433">Leucine-rich repeat</keyword>
<sequence>MSGFGEIIASAVGKQVAGMLGELATEEATLQWKFKDDVDVMADKMQDLEAVLHDADDRLRRRGRDGEAVGRWLTKFKSVAYDVEDVLDDLDATELLKKSQPKLKLFFSWNNQILRRITMPHKLKNLRGK</sequence>
<keyword evidence="3" id="KW-0677">Repeat</keyword>
<evidence type="ECO:0000259" key="6">
    <source>
        <dbReference type="Pfam" id="PF18052"/>
    </source>
</evidence>
<dbReference type="Gramene" id="TRITD1Av1G213520.2">
    <property type="protein sequence ID" value="TRITD1Av1G213520.2"/>
    <property type="gene ID" value="TRITD1Av1G213520"/>
</dbReference>
<keyword evidence="5" id="KW-0611">Plant defense</keyword>
<dbReference type="GO" id="GO:0006952">
    <property type="term" value="P:defense response"/>
    <property type="evidence" value="ECO:0007669"/>
    <property type="project" value="UniProtKB-KW"/>
</dbReference>
<evidence type="ECO:0000256" key="1">
    <source>
        <dbReference type="ARBA" id="ARBA00008894"/>
    </source>
</evidence>
<feature type="domain" description="Disease resistance N-terminal" evidence="6">
    <location>
        <begin position="16"/>
        <end position="106"/>
    </location>
</feature>
<evidence type="ECO:0000256" key="4">
    <source>
        <dbReference type="ARBA" id="ARBA00022741"/>
    </source>
</evidence>
<evidence type="ECO:0000256" key="2">
    <source>
        <dbReference type="ARBA" id="ARBA00022614"/>
    </source>
</evidence>
<organism evidence="7 8">
    <name type="scientific">Triticum turgidum subsp. durum</name>
    <name type="common">Durum wheat</name>
    <name type="synonym">Triticum durum</name>
    <dbReference type="NCBI Taxonomy" id="4567"/>
    <lineage>
        <taxon>Eukaryota</taxon>
        <taxon>Viridiplantae</taxon>
        <taxon>Streptophyta</taxon>
        <taxon>Embryophyta</taxon>
        <taxon>Tracheophyta</taxon>
        <taxon>Spermatophyta</taxon>
        <taxon>Magnoliopsida</taxon>
        <taxon>Liliopsida</taxon>
        <taxon>Poales</taxon>
        <taxon>Poaceae</taxon>
        <taxon>BOP clade</taxon>
        <taxon>Pooideae</taxon>
        <taxon>Triticodae</taxon>
        <taxon>Triticeae</taxon>
        <taxon>Triticinae</taxon>
        <taxon>Triticum</taxon>
    </lineage>
</organism>
<keyword evidence="8" id="KW-1185">Reference proteome</keyword>
<dbReference type="Gene3D" id="1.20.5.4130">
    <property type="match status" value="1"/>
</dbReference>
<keyword evidence="4" id="KW-0547">Nucleotide-binding</keyword>
<dbReference type="GO" id="GO:0000166">
    <property type="term" value="F:nucleotide binding"/>
    <property type="evidence" value="ECO:0007669"/>
    <property type="project" value="UniProtKB-KW"/>
</dbReference>
<evidence type="ECO:0000313" key="7">
    <source>
        <dbReference type="EMBL" id="VAH10698.1"/>
    </source>
</evidence>
<reference evidence="7 8" key="1">
    <citation type="submission" date="2017-09" db="EMBL/GenBank/DDBJ databases">
        <authorList>
            <consortium name="International Durum Wheat Genome Sequencing Consortium (IDWGSC)"/>
            <person name="Milanesi L."/>
        </authorList>
    </citation>
    <scope>NUCLEOTIDE SEQUENCE [LARGE SCALE GENOMIC DNA]</scope>
    <source>
        <strain evidence="8">cv. Svevo</strain>
    </source>
</reference>
<protein>
    <recommendedName>
        <fullName evidence="6">Disease resistance N-terminal domain-containing protein</fullName>
    </recommendedName>
</protein>
<dbReference type="InterPro" id="IPR041118">
    <property type="entry name" value="Rx_N"/>
</dbReference>
<dbReference type="AlphaFoldDB" id="A0A9R0QJF5"/>
<proteinExistence type="inferred from homology"/>
<comment type="similarity">
    <text evidence="1">Belongs to the disease resistance NB-LRR family.</text>
</comment>
<gene>
    <name evidence="7" type="ORF">TRITD_1Av1G213520</name>
</gene>
<evidence type="ECO:0000256" key="3">
    <source>
        <dbReference type="ARBA" id="ARBA00022737"/>
    </source>
</evidence>
<evidence type="ECO:0000256" key="5">
    <source>
        <dbReference type="ARBA" id="ARBA00022821"/>
    </source>
</evidence>
<accession>A0A9R0QJF5</accession>
<name>A0A9R0QJF5_TRITD</name>
<evidence type="ECO:0000313" key="8">
    <source>
        <dbReference type="Proteomes" id="UP000324705"/>
    </source>
</evidence>